<comment type="caution">
    <text evidence="1">The sequence shown here is derived from an EMBL/GenBank/DDBJ whole genome shotgun (WGS) entry which is preliminary data.</text>
</comment>
<dbReference type="InterPro" id="IPR038338">
    <property type="entry name" value="PriC_sf"/>
</dbReference>
<sequence>MSQAKPPTIAPYQQLLERLESACQGLPKELKSDWFAAELFSCRSADPADYLAEIRLNIERLQKMPQQNESYSWLFSHLEQQLQALTQALFRARKPDSHKSDSSKPGMLREASLSRLHQELARHHEYERRLQDNLRVAQQTEHTEQQQRIMQCQQRLLRCQRAIRGIEERIRKAEG</sequence>
<evidence type="ECO:0000313" key="2">
    <source>
        <dbReference type="Proteomes" id="UP000288293"/>
    </source>
</evidence>
<organism evidence="1 2">
    <name type="scientific">Aliidiomarina minuta</name>
    <dbReference type="NCBI Taxonomy" id="880057"/>
    <lineage>
        <taxon>Bacteria</taxon>
        <taxon>Pseudomonadati</taxon>
        <taxon>Pseudomonadota</taxon>
        <taxon>Gammaproteobacteria</taxon>
        <taxon>Alteromonadales</taxon>
        <taxon>Idiomarinaceae</taxon>
        <taxon>Aliidiomarina</taxon>
    </lineage>
</organism>
<gene>
    <name evidence="1" type="ORF">CWE09_05690</name>
</gene>
<reference evidence="1 2" key="1">
    <citation type="journal article" date="2011" name="Front. Microbiol.">
        <title>Genomic signatures of strain selection and enhancement in Bacillus atrophaeus var. globigii, a historical biowarfare simulant.</title>
        <authorList>
            <person name="Gibbons H.S."/>
            <person name="Broomall S.M."/>
            <person name="McNew L.A."/>
            <person name="Daligault H."/>
            <person name="Chapman C."/>
            <person name="Bruce D."/>
            <person name="Karavis M."/>
            <person name="Krepps M."/>
            <person name="McGregor P.A."/>
            <person name="Hong C."/>
            <person name="Park K.H."/>
            <person name="Akmal A."/>
            <person name="Feldman A."/>
            <person name="Lin J.S."/>
            <person name="Chang W.E."/>
            <person name="Higgs B.W."/>
            <person name="Demirev P."/>
            <person name="Lindquist J."/>
            <person name="Liem A."/>
            <person name="Fochler E."/>
            <person name="Read T.D."/>
            <person name="Tapia R."/>
            <person name="Johnson S."/>
            <person name="Bishop-Lilly K.A."/>
            <person name="Detter C."/>
            <person name="Han C."/>
            <person name="Sozhamannan S."/>
            <person name="Rosenzweig C.N."/>
            <person name="Skowronski E.W."/>
        </authorList>
    </citation>
    <scope>NUCLEOTIDE SEQUENCE [LARGE SCALE GENOMIC DNA]</scope>
    <source>
        <strain evidence="1 2">MLST1</strain>
    </source>
</reference>
<dbReference type="AlphaFoldDB" id="A0A432W9E0"/>
<dbReference type="InterPro" id="IPR010890">
    <property type="entry name" value="PriC"/>
</dbReference>
<dbReference type="Gene3D" id="1.20.1270.340">
    <property type="match status" value="1"/>
</dbReference>
<evidence type="ECO:0000313" key="1">
    <source>
        <dbReference type="EMBL" id="RUO26208.1"/>
    </source>
</evidence>
<dbReference type="OrthoDB" id="6402824at2"/>
<accession>A0A432W9E0</accession>
<evidence type="ECO:0008006" key="3">
    <source>
        <dbReference type="Google" id="ProtNLM"/>
    </source>
</evidence>
<name>A0A432W9E0_9GAMM</name>
<dbReference type="Pfam" id="PF07445">
    <property type="entry name" value="PriC"/>
    <property type="match status" value="1"/>
</dbReference>
<dbReference type="EMBL" id="PIPL01000001">
    <property type="protein sequence ID" value="RUO26208.1"/>
    <property type="molecule type" value="Genomic_DNA"/>
</dbReference>
<keyword evidence="2" id="KW-1185">Reference proteome</keyword>
<dbReference type="RefSeq" id="WP_126803023.1">
    <property type="nucleotide sequence ID" value="NZ_PIPL01000001.1"/>
</dbReference>
<dbReference type="Proteomes" id="UP000288293">
    <property type="component" value="Unassembled WGS sequence"/>
</dbReference>
<proteinExistence type="predicted"/>
<protein>
    <recommendedName>
        <fullName evidence="3">Primosomal replication protein N</fullName>
    </recommendedName>
</protein>